<dbReference type="SUPFAM" id="SSF48225">
    <property type="entry name" value="Seven-hairpin glycosidases"/>
    <property type="match status" value="1"/>
</dbReference>
<evidence type="ECO:0000313" key="2">
    <source>
        <dbReference type="EMBL" id="AFJ69624.1"/>
    </source>
</evidence>
<dbReference type="InterPro" id="IPR001382">
    <property type="entry name" value="Glyco_hydro_47"/>
</dbReference>
<proteinExistence type="evidence at transcript level"/>
<accession>I2CRU1</accession>
<dbReference type="Pfam" id="PF01532">
    <property type="entry name" value="Glyco_hydro_47"/>
    <property type="match status" value="1"/>
</dbReference>
<name>I2CRU1_NANGC</name>
<comment type="similarity">
    <text evidence="1">Belongs to the glycosyl hydrolase 47 family.</text>
</comment>
<dbReference type="GO" id="GO:0005975">
    <property type="term" value="P:carbohydrate metabolic process"/>
    <property type="evidence" value="ECO:0007669"/>
    <property type="project" value="InterPro"/>
</dbReference>
<reference evidence="2" key="1">
    <citation type="journal article" date="2012" name="Bioengineered">
        <title>Additional insights into the genome of the oleaginous model alga Nannochloropsis gaditana.</title>
        <authorList>
            <person name="Jinkerson R.E."/>
            <person name="Radakovits R."/>
            <person name="Posewitz M.C."/>
        </authorList>
    </citation>
    <scope>NUCLEOTIDE SEQUENCE</scope>
    <source>
        <strain evidence="2">CCMP526</strain>
    </source>
</reference>
<dbReference type="EMBL" id="JU980561">
    <property type="protein sequence ID" value="AFJ69624.1"/>
    <property type="molecule type" value="mRNA"/>
</dbReference>
<feature type="non-terminal residue" evidence="2">
    <location>
        <position position="49"/>
    </location>
</feature>
<evidence type="ECO:0000256" key="1">
    <source>
        <dbReference type="ARBA" id="ARBA00007658"/>
    </source>
</evidence>
<organism evidence="2">
    <name type="scientific">Nannochloropsis gaditana (strain CCMP526)</name>
    <name type="common">Green microalga</name>
    <name type="synonym">Microchloropsis gaditana</name>
    <dbReference type="NCBI Taxonomy" id="1093141"/>
    <lineage>
        <taxon>Eukaryota</taxon>
        <taxon>Sar</taxon>
        <taxon>Stramenopiles</taxon>
        <taxon>Ochrophyta</taxon>
        <taxon>Eustigmatophyceae</taxon>
        <taxon>Eustigmatales</taxon>
        <taxon>Monodopsidaceae</taxon>
        <taxon>Nannochloropsis</taxon>
    </lineage>
</organism>
<dbReference type="GO" id="GO:0005509">
    <property type="term" value="F:calcium ion binding"/>
    <property type="evidence" value="ECO:0007669"/>
    <property type="project" value="InterPro"/>
</dbReference>
<reference evidence="2" key="2">
    <citation type="journal article" date="2012" name="Nat. Commun.">
        <title>Draft genome sequence and genetic transformation of the oleaginous alga Nannochloropis gaditana.</title>
        <authorList>
            <person name="Radakovits R."/>
            <person name="Jinkerson R.E."/>
            <person name="Fuerstenberg S.I."/>
            <person name="Tae H."/>
            <person name="Settlage R.E."/>
            <person name="Boore J.L."/>
            <person name="Posewitz M.C."/>
        </authorList>
    </citation>
    <scope>NUCLEOTIDE SEQUENCE</scope>
    <source>
        <strain evidence="2">CCMP526</strain>
    </source>
</reference>
<dbReference type="InterPro" id="IPR012341">
    <property type="entry name" value="6hp_glycosidase-like_sf"/>
</dbReference>
<dbReference type="InterPro" id="IPR036026">
    <property type="entry name" value="Seven-hairpin_glycosidases"/>
</dbReference>
<dbReference type="GO" id="GO:0004571">
    <property type="term" value="F:mannosyl-oligosaccharide 1,2-alpha-mannosidase activity"/>
    <property type="evidence" value="ECO:0007669"/>
    <property type="project" value="InterPro"/>
</dbReference>
<dbReference type="GO" id="GO:0016020">
    <property type="term" value="C:membrane"/>
    <property type="evidence" value="ECO:0007669"/>
    <property type="project" value="InterPro"/>
</dbReference>
<protein>
    <submittedName>
        <fullName evidence="2">ER degradation enhancer, mannosidase alpha-like 2</fullName>
    </submittedName>
</protein>
<gene>
    <name evidence="2" type="ORF">NGATSA_3038300</name>
</gene>
<dbReference type="AlphaFoldDB" id="I2CRU1"/>
<dbReference type="Gene3D" id="1.50.10.10">
    <property type="match status" value="1"/>
</dbReference>
<sequence>MDSFFLSETLKYLYLLFDASVDGAMQTSIFCPAGNPSTWAGAANPPSLP</sequence>